<dbReference type="InterPro" id="IPR042267">
    <property type="entry name" value="VTC_sf"/>
</dbReference>
<dbReference type="InterPro" id="IPR018966">
    <property type="entry name" value="VTC_domain"/>
</dbReference>
<gene>
    <name evidence="2" type="ORF">PBOR_14945</name>
</gene>
<dbReference type="HOGENOM" id="CLU_098613_0_0_9"/>
<name>A0A089LDB1_PAEBO</name>
<dbReference type="GO" id="GO:0006799">
    <property type="term" value="P:polyphosphate biosynthetic process"/>
    <property type="evidence" value="ECO:0007669"/>
    <property type="project" value="UniProtKB-ARBA"/>
</dbReference>
<keyword evidence="3" id="KW-1185">Reference proteome</keyword>
<feature type="domain" description="VTC" evidence="1">
    <location>
        <begin position="7"/>
        <end position="229"/>
    </location>
</feature>
<dbReference type="KEGG" id="pbd:PBOR_14945"/>
<dbReference type="Pfam" id="PF09359">
    <property type="entry name" value="VTC"/>
    <property type="match status" value="1"/>
</dbReference>
<dbReference type="AlphaFoldDB" id="A0A089LDB1"/>
<evidence type="ECO:0000259" key="1">
    <source>
        <dbReference type="Pfam" id="PF09359"/>
    </source>
</evidence>
<protein>
    <submittedName>
        <fullName evidence="2">Molecular chaperone</fullName>
    </submittedName>
</protein>
<evidence type="ECO:0000313" key="2">
    <source>
        <dbReference type="EMBL" id="AIQ58080.1"/>
    </source>
</evidence>
<dbReference type="CDD" id="cd07750">
    <property type="entry name" value="PolyPPase_VTC_like"/>
    <property type="match status" value="1"/>
</dbReference>
<reference evidence="2" key="1">
    <citation type="submission" date="2014-08" db="EMBL/GenBank/DDBJ databases">
        <title>Comparative genomics of the Paenibacillus odorifer group.</title>
        <authorList>
            <person name="den Bakker H.C."/>
            <person name="Tsai Y.-C.Y.-C."/>
            <person name="Martin N."/>
            <person name="Korlach J."/>
            <person name="Wiedmann M."/>
        </authorList>
    </citation>
    <scope>NUCLEOTIDE SEQUENCE [LARGE SCALE GENOMIC DNA]</scope>
    <source>
        <strain evidence="2">DSM 13188</strain>
    </source>
</reference>
<dbReference type="OrthoDB" id="9784042at2"/>
<dbReference type="Proteomes" id="UP000029518">
    <property type="component" value="Chromosome"/>
</dbReference>
<dbReference type="Gene3D" id="3.20.100.30">
    <property type="entry name" value="VTC, catalytic tunnel domain"/>
    <property type="match status" value="1"/>
</dbReference>
<proteinExistence type="predicted"/>
<accession>A0A089LDB1</accession>
<dbReference type="EMBL" id="CP009285">
    <property type="protein sequence ID" value="AIQ58080.1"/>
    <property type="molecule type" value="Genomic_DNA"/>
</dbReference>
<sequence>MNKKLQFRHELKFFINYHQYLIIRQRLQSLMDTDQNADEGGEYHIRSLYFDDMNNTALSDKLGGLRERAKYRIRIYNVQDDIIHFEKKIKMDDYIAKIKEPLTREMYDEIMAGNYEVLNVPDKPLFMELYNQMRHNLLRPKVIVDYVREPYVCHNGNVRITFDKELRTGLHAVDIFSKELQPIRALDGSFIIFEVKFDEYLPDYIRIALQLEGLNRQSASKYVICRKFLKTNTWEDY</sequence>
<evidence type="ECO:0000313" key="3">
    <source>
        <dbReference type="Proteomes" id="UP000029518"/>
    </source>
</evidence>
<organism evidence="2 3">
    <name type="scientific">Paenibacillus borealis</name>
    <dbReference type="NCBI Taxonomy" id="160799"/>
    <lineage>
        <taxon>Bacteria</taxon>
        <taxon>Bacillati</taxon>
        <taxon>Bacillota</taxon>
        <taxon>Bacilli</taxon>
        <taxon>Bacillales</taxon>
        <taxon>Paenibacillaceae</taxon>
        <taxon>Paenibacillus</taxon>
    </lineage>
</organism>
<dbReference type="RefSeq" id="WP_042212662.1">
    <property type="nucleotide sequence ID" value="NZ_CP009285.1"/>
</dbReference>